<keyword evidence="3" id="KW-1185">Reference proteome</keyword>
<keyword evidence="1" id="KW-0732">Signal</keyword>
<proteinExistence type="predicted"/>
<reference evidence="3" key="1">
    <citation type="journal article" date="2019" name="Int. J. Syst. Evol. Microbiol.">
        <title>The Global Catalogue of Microorganisms (GCM) 10K type strain sequencing project: providing services to taxonomists for standard genome sequencing and annotation.</title>
        <authorList>
            <consortium name="The Broad Institute Genomics Platform"/>
            <consortium name="The Broad Institute Genome Sequencing Center for Infectious Disease"/>
            <person name="Wu L."/>
            <person name="Ma J."/>
        </authorList>
    </citation>
    <scope>NUCLEOTIDE SEQUENCE [LARGE SCALE GENOMIC DNA]</scope>
    <source>
        <strain evidence="3">CGMCC 1.12922</strain>
    </source>
</reference>
<evidence type="ECO:0000313" key="2">
    <source>
        <dbReference type="EMBL" id="GGD43208.1"/>
    </source>
</evidence>
<comment type="caution">
    <text evidence="2">The sequence shown here is derived from an EMBL/GenBank/DDBJ whole genome shotgun (WGS) entry which is preliminary data.</text>
</comment>
<gene>
    <name evidence="2" type="ORF">GCM10011358_28820</name>
</gene>
<dbReference type="EMBL" id="BMGI01000005">
    <property type="protein sequence ID" value="GGD43208.1"/>
    <property type="molecule type" value="Genomic_DNA"/>
</dbReference>
<name>A0ABQ1QUP3_9RHOB</name>
<evidence type="ECO:0008006" key="4">
    <source>
        <dbReference type="Google" id="ProtNLM"/>
    </source>
</evidence>
<feature type="chain" id="PRO_5045865643" description="DUF2927 domain-containing protein" evidence="1">
    <location>
        <begin position="19"/>
        <end position="222"/>
    </location>
</feature>
<protein>
    <recommendedName>
        <fullName evidence="4">DUF2927 domain-containing protein</fullName>
    </recommendedName>
</protein>
<organism evidence="2 3">
    <name type="scientific">Sinisalibacter lacisalsi</name>
    <dbReference type="NCBI Taxonomy" id="1526570"/>
    <lineage>
        <taxon>Bacteria</taxon>
        <taxon>Pseudomonadati</taxon>
        <taxon>Pseudomonadota</taxon>
        <taxon>Alphaproteobacteria</taxon>
        <taxon>Rhodobacterales</taxon>
        <taxon>Roseobacteraceae</taxon>
        <taxon>Sinisalibacter</taxon>
    </lineage>
</organism>
<dbReference type="RefSeq" id="WP_188529029.1">
    <property type="nucleotide sequence ID" value="NZ_BMGI01000005.1"/>
</dbReference>
<evidence type="ECO:0000256" key="1">
    <source>
        <dbReference type="SAM" id="SignalP"/>
    </source>
</evidence>
<accession>A0ABQ1QUP3</accession>
<dbReference type="Pfam" id="PF11150">
    <property type="entry name" value="DUF2927"/>
    <property type="match status" value="1"/>
</dbReference>
<dbReference type="Proteomes" id="UP000617355">
    <property type="component" value="Unassembled WGS sequence"/>
</dbReference>
<dbReference type="InterPro" id="IPR021323">
    <property type="entry name" value="DUF2927"/>
</dbReference>
<feature type="signal peptide" evidence="1">
    <location>
        <begin position="1"/>
        <end position="18"/>
    </location>
</feature>
<evidence type="ECO:0000313" key="3">
    <source>
        <dbReference type="Proteomes" id="UP000617355"/>
    </source>
</evidence>
<sequence length="222" mass="23434">MTARAAFALALLAVPAGAQEAIEAPGRLSDEDFYRAVACAAPPGGDCQKPFVRWDATRPIRVALRQIDDAYLGRPKLRADAALERAMQALNAADAGFRLARVDADAPAEIEIFFLGIARGQPIAGTGIEGVDGGRLGGASTRVLFDHDTGFITRAAVVFSTTLETRAYESVMLEELTQAMGLLTDIGGPAYRGVSVLDQGTNSATDLAPQDIMALRRHYGGA</sequence>